<dbReference type="SMART" id="SM00268">
    <property type="entry name" value="ACTIN"/>
    <property type="match status" value="1"/>
</dbReference>
<dbReference type="Gene3D" id="3.90.640.10">
    <property type="entry name" value="Actin, Chain A, domain 4"/>
    <property type="match status" value="1"/>
</dbReference>
<dbReference type="PANTHER" id="PTHR11937">
    <property type="entry name" value="ACTIN"/>
    <property type="match status" value="1"/>
</dbReference>
<accession>A0A316VHM9</accession>
<name>A0A316VHM9_9BASI</name>
<dbReference type="InterPro" id="IPR043129">
    <property type="entry name" value="ATPase_NBD"/>
</dbReference>
<dbReference type="CDD" id="cd13395">
    <property type="entry name" value="ASKHA_NBD_Arp4_ACTL6-like"/>
    <property type="match status" value="1"/>
</dbReference>
<dbReference type="InParanoid" id="A0A316VHM9"/>
<evidence type="ECO:0000313" key="4">
    <source>
        <dbReference type="Proteomes" id="UP000245771"/>
    </source>
</evidence>
<evidence type="ECO:0000256" key="1">
    <source>
        <dbReference type="RuleBase" id="RU000487"/>
    </source>
</evidence>
<feature type="region of interest" description="Disordered" evidence="2">
    <location>
        <begin position="23"/>
        <end position="92"/>
    </location>
</feature>
<dbReference type="Gene3D" id="3.30.420.40">
    <property type="match status" value="3"/>
</dbReference>
<dbReference type="GeneID" id="37024107"/>
<dbReference type="InterPro" id="IPR004000">
    <property type="entry name" value="Actin"/>
</dbReference>
<dbReference type="SUPFAM" id="SSF53067">
    <property type="entry name" value="Actin-like ATPase domain"/>
    <property type="match status" value="2"/>
</dbReference>
<dbReference type="PROSITE" id="PS00432">
    <property type="entry name" value="ACTINS_2"/>
    <property type="match status" value="1"/>
</dbReference>
<evidence type="ECO:0000313" key="3">
    <source>
        <dbReference type="EMBL" id="PWN35491.1"/>
    </source>
</evidence>
<dbReference type="EMBL" id="KZ819603">
    <property type="protein sequence ID" value="PWN35491.1"/>
    <property type="molecule type" value="Genomic_DNA"/>
</dbReference>
<dbReference type="AlphaFoldDB" id="A0A316VHM9"/>
<dbReference type="OrthoDB" id="5132116at2759"/>
<sequence length="483" mass="52468">MPGIYGGDDISAIVLDIGSSSTRAGWAGEDTPRALIPTNYGWLPAKEGEKTGGDDDDVQMEGVEKNGEEKADTNGETTNGSTTKKAISDWEQQKQKVESRRRFVGDAGVNVWRPNMEIGNPLEDGILTSPASALALARYSLDEVLGCDASEHPLLLTEPSWNSKEAREELTQFAFEGLGVPAFYLANSTVLSSFSAGKPTSLIVDIGASQSSAIPVVDGFILRKGIQRQAGLGGDCISRALLYDLTTAAPANSHRQGGLVDIIPHYLVKSKAPTVAGAKPPAKLREDRIESTTDSFKQFQTMRILHEAKETLAQILEEPWNEQQAAARPLRSFEFPDGFNDNYGIERFRAPEVLFTPQIFEGVGDVLPPTSSGQQSHKSIIDLIMSAIESTDVDSRAALLQNIVCVGGSSMIQGFNDRLSYELGLKLPGQKVKIHSPGNVIERKFSSWLGGSILASLGTFHQLWISKQEYDEHGPNIVHTRCR</sequence>
<organism evidence="3 4">
    <name type="scientific">Meira miltonrushii</name>
    <dbReference type="NCBI Taxonomy" id="1280837"/>
    <lineage>
        <taxon>Eukaryota</taxon>
        <taxon>Fungi</taxon>
        <taxon>Dikarya</taxon>
        <taxon>Basidiomycota</taxon>
        <taxon>Ustilaginomycotina</taxon>
        <taxon>Exobasidiomycetes</taxon>
        <taxon>Exobasidiales</taxon>
        <taxon>Brachybasidiaceae</taxon>
        <taxon>Meira</taxon>
    </lineage>
</organism>
<dbReference type="Proteomes" id="UP000245771">
    <property type="component" value="Unassembled WGS sequence"/>
</dbReference>
<dbReference type="STRING" id="1280837.A0A316VHM9"/>
<dbReference type="FunFam" id="3.30.420.40:FF:000058">
    <property type="entry name" value="Putative actin-related protein 5"/>
    <property type="match status" value="1"/>
</dbReference>
<feature type="compositionally biased region" description="Basic and acidic residues" evidence="2">
    <location>
        <begin position="62"/>
        <end position="73"/>
    </location>
</feature>
<gene>
    <name evidence="3" type="ORF">FA14DRAFT_42881</name>
</gene>
<reference evidence="3 4" key="1">
    <citation type="journal article" date="2018" name="Mol. Biol. Evol.">
        <title>Broad Genomic Sampling Reveals a Smut Pathogenic Ancestry of the Fungal Clade Ustilaginomycotina.</title>
        <authorList>
            <person name="Kijpornyongpan T."/>
            <person name="Mondo S.J."/>
            <person name="Barry K."/>
            <person name="Sandor L."/>
            <person name="Lee J."/>
            <person name="Lipzen A."/>
            <person name="Pangilinan J."/>
            <person name="LaButti K."/>
            <person name="Hainaut M."/>
            <person name="Henrissat B."/>
            <person name="Grigoriev I.V."/>
            <person name="Spatafora J.W."/>
            <person name="Aime M.C."/>
        </authorList>
    </citation>
    <scope>NUCLEOTIDE SEQUENCE [LARGE SCALE GENOMIC DNA]</scope>
    <source>
        <strain evidence="3 4">MCA 3882</strain>
    </source>
</reference>
<feature type="compositionally biased region" description="Polar residues" evidence="2">
    <location>
        <begin position="74"/>
        <end position="85"/>
    </location>
</feature>
<protein>
    <submittedName>
        <fullName evidence="3">Actin/actin-like protein</fullName>
    </submittedName>
</protein>
<dbReference type="InterPro" id="IPR004001">
    <property type="entry name" value="Actin_CS"/>
</dbReference>
<keyword evidence="4" id="KW-1185">Reference proteome</keyword>
<dbReference type="Pfam" id="PF00022">
    <property type="entry name" value="Actin"/>
    <property type="match status" value="1"/>
</dbReference>
<dbReference type="FunCoup" id="A0A316VHM9">
    <property type="interactions" value="170"/>
</dbReference>
<evidence type="ECO:0000256" key="2">
    <source>
        <dbReference type="SAM" id="MobiDB-lite"/>
    </source>
</evidence>
<proteinExistence type="inferred from homology"/>
<comment type="similarity">
    <text evidence="1">Belongs to the actin family.</text>
</comment>
<dbReference type="RefSeq" id="XP_025355793.1">
    <property type="nucleotide sequence ID" value="XM_025502326.1"/>
</dbReference>